<protein>
    <submittedName>
        <fullName evidence="4">Mitosis initiation protein fs(1)Ya</fullName>
    </submittedName>
</protein>
<dbReference type="GeneID" id="117565325"/>
<dbReference type="PROSITE" id="PS00028">
    <property type="entry name" value="ZINC_FINGER_C2H2_1"/>
    <property type="match status" value="1"/>
</dbReference>
<dbReference type="Proteomes" id="UP000515160">
    <property type="component" value="Chromosome X"/>
</dbReference>
<feature type="compositionally biased region" description="Low complexity" evidence="1">
    <location>
        <begin position="597"/>
        <end position="608"/>
    </location>
</feature>
<dbReference type="InterPro" id="IPR013087">
    <property type="entry name" value="Znf_C2H2_type"/>
</dbReference>
<dbReference type="AlphaFoldDB" id="A0A6P8W9N4"/>
<evidence type="ECO:0000313" key="3">
    <source>
        <dbReference type="Proteomes" id="UP000515160"/>
    </source>
</evidence>
<feature type="region of interest" description="Disordered" evidence="1">
    <location>
        <begin position="735"/>
        <end position="760"/>
    </location>
</feature>
<sequence>MIYMDEVKCHICKRIFCCAKCRQKHQFNTHAIAVSQKVPTDNQMMQHDAEGDIAHNDVPQATTTIYVFCPICEQKPLTLHKEIYAELLAHIESVHLPLRCRKCLRHYTKIDDLLDFSKCVNLSQNCSSSSSNSSSIDTNQSCDTDASKITVKKAMATVASNTISTQTSPCTGKDLNDTQQHYQRHLTPISLFNLRWKAKSRLTQEEFISDSVSSIRNLSTDSVNLSLQRRSIGQLTVASAAATATNGKVIRSTSTPLQVCSMFAKPKEAATFNASGGGGGAAHLSSIYHSGYVPDEQNTPAPPDSSQMPQQRAWKVGGRGKMSAVTPLRQVMSKSIQKAFVELATGGSSHPAQAQRLDLSEANAPSDAFGAALDLRLSPVVRRAEQSMASSEAEPAAATEAEIADRAATEPYQILLSAQKLTTESIIITRTQHGASVSNSLPVTASTTNGRTTSTVYNSCESVAIITSSSSNIQQLTNAGAAIGAGVGAACEMPPITPITSIPGAVITKKLIKFETPQKSIELETGQAGDESLQEDREIFYTPNPSSQPASPSVDNNSSPKDRRRQQIVPRQLSGQFSNNNNNGSPKEQRTLGPVKRPLGPRARPPLRACHHQKTFSCVQDVPSDNEYDDEEVFLPNSASTHNDNKKRAASSSNAEPGRLWCLMSSVMRLPATLRTDADKENAPSSTSGSLIRRCASIAGSLVRTMHGQDDDTDVQSMKRKRTQTLDNQYINHLSSSPARSSKRVRIQPRKPIERMRTNY</sequence>
<organism evidence="3 4">
    <name type="scientific">Drosophila albomicans</name>
    <name type="common">Fruit fly</name>
    <dbReference type="NCBI Taxonomy" id="7291"/>
    <lineage>
        <taxon>Eukaryota</taxon>
        <taxon>Metazoa</taxon>
        <taxon>Ecdysozoa</taxon>
        <taxon>Arthropoda</taxon>
        <taxon>Hexapoda</taxon>
        <taxon>Insecta</taxon>
        <taxon>Pterygota</taxon>
        <taxon>Neoptera</taxon>
        <taxon>Endopterygota</taxon>
        <taxon>Diptera</taxon>
        <taxon>Brachycera</taxon>
        <taxon>Muscomorpha</taxon>
        <taxon>Ephydroidea</taxon>
        <taxon>Drosophilidae</taxon>
        <taxon>Drosophila</taxon>
    </lineage>
</organism>
<evidence type="ECO:0000313" key="4">
    <source>
        <dbReference type="RefSeq" id="XP_034100259.1"/>
    </source>
</evidence>
<feature type="domain" description="C2H2-type" evidence="2">
    <location>
        <begin position="9"/>
        <end position="30"/>
    </location>
</feature>
<feature type="region of interest" description="Disordered" evidence="1">
    <location>
        <begin position="540"/>
        <end position="608"/>
    </location>
</feature>
<gene>
    <name evidence="4" type="primary">LOC117565325</name>
</gene>
<dbReference type="OrthoDB" id="8122210at2759"/>
<feature type="compositionally biased region" description="Polar residues" evidence="1">
    <location>
        <begin position="543"/>
        <end position="559"/>
    </location>
</feature>
<name>A0A6P8W9N4_DROAB</name>
<feature type="compositionally biased region" description="Basic and acidic residues" evidence="1">
    <location>
        <begin position="751"/>
        <end position="760"/>
    </location>
</feature>
<keyword evidence="3" id="KW-1185">Reference proteome</keyword>
<evidence type="ECO:0000259" key="2">
    <source>
        <dbReference type="PROSITE" id="PS00028"/>
    </source>
</evidence>
<dbReference type="CTD" id="31263"/>
<feature type="region of interest" description="Disordered" evidence="1">
    <location>
        <begin position="635"/>
        <end position="655"/>
    </location>
</feature>
<dbReference type="RefSeq" id="XP_034100259.1">
    <property type="nucleotide sequence ID" value="XM_034244368.2"/>
</dbReference>
<evidence type="ECO:0000256" key="1">
    <source>
        <dbReference type="SAM" id="MobiDB-lite"/>
    </source>
</evidence>
<proteinExistence type="predicted"/>
<accession>A0A6P8W9N4</accession>
<reference evidence="4" key="1">
    <citation type="submission" date="2025-08" db="UniProtKB">
        <authorList>
            <consortium name="RefSeq"/>
        </authorList>
    </citation>
    <scope>IDENTIFICATION</scope>
    <source>
        <strain evidence="4">15112-1751.03</strain>
        <tissue evidence="4">Whole Adult</tissue>
    </source>
</reference>